<evidence type="ECO:0000313" key="1">
    <source>
        <dbReference type="EMBL" id="PQO28212.1"/>
    </source>
</evidence>
<name>A0A2S8F7S4_9BACT</name>
<reference evidence="1 2" key="1">
    <citation type="submission" date="2018-02" db="EMBL/GenBank/DDBJ databases">
        <title>Comparative genomes isolates from brazilian mangrove.</title>
        <authorList>
            <person name="Araujo J.E."/>
            <person name="Taketani R.G."/>
            <person name="Silva M.C.P."/>
            <person name="Loureco M.V."/>
            <person name="Andreote F.D."/>
        </authorList>
    </citation>
    <scope>NUCLEOTIDE SEQUENCE [LARGE SCALE GENOMIC DNA]</scope>
    <source>
        <strain evidence="1 2">NAP PRIS-MGV</strain>
    </source>
</reference>
<dbReference type="AlphaFoldDB" id="A0A2S8F7S4"/>
<proteinExistence type="predicted"/>
<dbReference type="Proteomes" id="UP000239388">
    <property type="component" value="Unassembled WGS sequence"/>
</dbReference>
<gene>
    <name evidence="1" type="ORF">C5Y98_25265</name>
</gene>
<organism evidence="1 2">
    <name type="scientific">Blastopirellula marina</name>
    <dbReference type="NCBI Taxonomy" id="124"/>
    <lineage>
        <taxon>Bacteria</taxon>
        <taxon>Pseudomonadati</taxon>
        <taxon>Planctomycetota</taxon>
        <taxon>Planctomycetia</taxon>
        <taxon>Pirellulales</taxon>
        <taxon>Pirellulaceae</taxon>
        <taxon>Blastopirellula</taxon>
    </lineage>
</organism>
<dbReference type="EMBL" id="PUIB01000025">
    <property type="protein sequence ID" value="PQO28212.1"/>
    <property type="molecule type" value="Genomic_DNA"/>
</dbReference>
<sequence>MFEQSGRAARRQFLRFQDDMMGDLVGALRVIKSVIRNPRENKVTFACGIHVQVRIDDRILIRLGISRGINGAVATDRFQ</sequence>
<evidence type="ECO:0000313" key="2">
    <source>
        <dbReference type="Proteomes" id="UP000239388"/>
    </source>
</evidence>
<comment type="caution">
    <text evidence="1">The sequence shown here is derived from an EMBL/GenBank/DDBJ whole genome shotgun (WGS) entry which is preliminary data.</text>
</comment>
<accession>A0A2S8F7S4</accession>
<protein>
    <submittedName>
        <fullName evidence="1">Uncharacterized protein</fullName>
    </submittedName>
</protein>